<accession>A0A4Z2HNE2</accession>
<dbReference type="EMBL" id="SRLO01000210">
    <property type="protein sequence ID" value="TNN67061.1"/>
    <property type="molecule type" value="Genomic_DNA"/>
</dbReference>
<evidence type="ECO:0000313" key="1">
    <source>
        <dbReference type="EMBL" id="TNN67061.1"/>
    </source>
</evidence>
<dbReference type="Proteomes" id="UP000314294">
    <property type="component" value="Unassembled WGS sequence"/>
</dbReference>
<gene>
    <name evidence="1" type="ORF">EYF80_022707</name>
</gene>
<reference evidence="1 2" key="1">
    <citation type="submission" date="2019-03" db="EMBL/GenBank/DDBJ databases">
        <title>First draft genome of Liparis tanakae, snailfish: a comprehensive survey of snailfish specific genes.</title>
        <authorList>
            <person name="Kim W."/>
            <person name="Song I."/>
            <person name="Jeong J.-H."/>
            <person name="Kim D."/>
            <person name="Kim S."/>
            <person name="Ryu S."/>
            <person name="Song J.Y."/>
            <person name="Lee S.K."/>
        </authorList>
    </citation>
    <scope>NUCLEOTIDE SEQUENCE [LARGE SCALE GENOMIC DNA]</scope>
    <source>
        <tissue evidence="1">Muscle</tissue>
    </source>
</reference>
<name>A0A4Z2HNE2_9TELE</name>
<protein>
    <submittedName>
        <fullName evidence="1">Uncharacterized protein</fullName>
    </submittedName>
</protein>
<comment type="caution">
    <text evidence="1">The sequence shown here is derived from an EMBL/GenBank/DDBJ whole genome shotgun (WGS) entry which is preliminary data.</text>
</comment>
<sequence>MPCSSQSSDLPLEQGCSSISNQQEATCGKSKCEYLMLPSSFCKGEKDMEDCRAEESHLVSTHDSSEDVPLLLQSSAAAASLVGEPQMTLFTTVPVLSCSSHIFNSNGMRAVGFDFNLPDWRGPFVGLDEDRAIPEEVEEAVTRAGAVLWYASLPESRGSNAQSDPPYSWPMTALWTRLPDRDLGRSSRVRCVWHSKISENKEQIKKTEHHPPYLYHRHPIRRSVCAKPGKAGVATCPGHCQAVWGGFQLNHWGDLFPESMSSSDLPSHRIHLKQVVVVPLGDLGSVGEQRVKVVIVLLQSEGHISQHPALKLTISARVFIRHSHQRYDRFCGRGLADGSLPDGDKTYYWRVVIFVQHFDSYFTVAWDWVGSEIFSLNIKLDDWIHLIVNFSLDLDDASIGVNGE</sequence>
<organism evidence="1 2">
    <name type="scientific">Liparis tanakae</name>
    <name type="common">Tanaka's snailfish</name>
    <dbReference type="NCBI Taxonomy" id="230148"/>
    <lineage>
        <taxon>Eukaryota</taxon>
        <taxon>Metazoa</taxon>
        <taxon>Chordata</taxon>
        <taxon>Craniata</taxon>
        <taxon>Vertebrata</taxon>
        <taxon>Euteleostomi</taxon>
        <taxon>Actinopterygii</taxon>
        <taxon>Neopterygii</taxon>
        <taxon>Teleostei</taxon>
        <taxon>Neoteleostei</taxon>
        <taxon>Acanthomorphata</taxon>
        <taxon>Eupercaria</taxon>
        <taxon>Perciformes</taxon>
        <taxon>Cottioidei</taxon>
        <taxon>Cottales</taxon>
        <taxon>Liparidae</taxon>
        <taxon>Liparis</taxon>
    </lineage>
</organism>
<keyword evidence="2" id="KW-1185">Reference proteome</keyword>
<proteinExistence type="predicted"/>
<evidence type="ECO:0000313" key="2">
    <source>
        <dbReference type="Proteomes" id="UP000314294"/>
    </source>
</evidence>
<dbReference type="AlphaFoldDB" id="A0A4Z2HNE2"/>